<name>A0A813BQF7_9DINO</name>
<evidence type="ECO:0000313" key="2">
    <source>
        <dbReference type="EMBL" id="CAE7916114.1"/>
    </source>
</evidence>
<evidence type="ECO:0000313" key="3">
    <source>
        <dbReference type="Proteomes" id="UP000601435"/>
    </source>
</evidence>
<reference evidence="2" key="1">
    <citation type="submission" date="2021-02" db="EMBL/GenBank/DDBJ databases">
        <authorList>
            <person name="Dougan E. K."/>
            <person name="Rhodes N."/>
            <person name="Thang M."/>
            <person name="Chan C."/>
        </authorList>
    </citation>
    <scope>NUCLEOTIDE SEQUENCE</scope>
</reference>
<feature type="non-terminal residue" evidence="2">
    <location>
        <position position="1"/>
    </location>
</feature>
<keyword evidence="3" id="KW-1185">Reference proteome</keyword>
<dbReference type="EMBL" id="CAJNJA010075923">
    <property type="protein sequence ID" value="CAE7916114.1"/>
    <property type="molecule type" value="Genomic_DNA"/>
</dbReference>
<dbReference type="AlphaFoldDB" id="A0A813BQF7"/>
<feature type="compositionally biased region" description="Basic and acidic residues" evidence="1">
    <location>
        <begin position="70"/>
        <end position="103"/>
    </location>
</feature>
<organism evidence="2 3">
    <name type="scientific">Symbiodinium necroappetens</name>
    <dbReference type="NCBI Taxonomy" id="1628268"/>
    <lineage>
        <taxon>Eukaryota</taxon>
        <taxon>Sar</taxon>
        <taxon>Alveolata</taxon>
        <taxon>Dinophyceae</taxon>
        <taxon>Suessiales</taxon>
        <taxon>Symbiodiniaceae</taxon>
        <taxon>Symbiodinium</taxon>
    </lineage>
</organism>
<evidence type="ECO:0000256" key="1">
    <source>
        <dbReference type="SAM" id="MobiDB-lite"/>
    </source>
</evidence>
<sequence>AAWSLDSGGSSRLHADEAVAAHPPKGEAAAPPTAPAAPAEPAAPAPPEAPADPRLEDLQRVRKQRRKAKKAEEKARAKEQEYKARVKELKEREKQVQEREKELRRRRSRSSSDDSRRRSPRPRPPAPSPATSSKPTGERARLTPANAWCWCPRHGEQLCRKWVLSQWALVQHLRSKHGVSEEASKREAEEAWTRQLQDLERSRSPRSPDLRRPASPTGLPPERERRSPSSAPSVAYVPPAAAVGLGRAQAKAKASGPALELLSSMFNVADRILSREP</sequence>
<proteinExistence type="predicted"/>
<dbReference type="Proteomes" id="UP000601435">
    <property type="component" value="Unassembled WGS sequence"/>
</dbReference>
<feature type="compositionally biased region" description="Low complexity" evidence="1">
    <location>
        <begin position="26"/>
        <end position="40"/>
    </location>
</feature>
<feature type="compositionally biased region" description="Pro residues" evidence="1">
    <location>
        <begin position="41"/>
        <end position="50"/>
    </location>
</feature>
<protein>
    <submittedName>
        <fullName evidence="2">Uncharacterized protein</fullName>
    </submittedName>
</protein>
<gene>
    <name evidence="2" type="ORF">SNEC2469_LOCUS31399</name>
</gene>
<feature type="region of interest" description="Disordered" evidence="1">
    <location>
        <begin position="174"/>
        <end position="234"/>
    </location>
</feature>
<feature type="compositionally biased region" description="Basic and acidic residues" evidence="1">
    <location>
        <begin position="178"/>
        <end position="212"/>
    </location>
</feature>
<comment type="caution">
    <text evidence="2">The sequence shown here is derived from an EMBL/GenBank/DDBJ whole genome shotgun (WGS) entry which is preliminary data.</text>
</comment>
<feature type="region of interest" description="Disordered" evidence="1">
    <location>
        <begin position="1"/>
        <end position="140"/>
    </location>
</feature>
<accession>A0A813BQF7</accession>
<dbReference type="OrthoDB" id="10644814at2759"/>
<feature type="compositionally biased region" description="Basic and acidic residues" evidence="1">
    <location>
        <begin position="51"/>
        <end position="60"/>
    </location>
</feature>